<dbReference type="RefSeq" id="WP_021726460.1">
    <property type="nucleotide sequence ID" value="NZ_AWEZ01000054.1"/>
</dbReference>
<dbReference type="EMBL" id="AWEZ01000054">
    <property type="protein sequence ID" value="ERL07715.1"/>
    <property type="molecule type" value="Genomic_DNA"/>
</dbReference>
<dbReference type="Pfam" id="PF01613">
    <property type="entry name" value="Flavin_Reduct"/>
    <property type="match status" value="1"/>
</dbReference>
<evidence type="ECO:0000313" key="3">
    <source>
        <dbReference type="EMBL" id="ERL07715.1"/>
    </source>
</evidence>
<organism evidence="3 4">
    <name type="scientific">Olsenella profusa F0195</name>
    <dbReference type="NCBI Taxonomy" id="1125712"/>
    <lineage>
        <taxon>Bacteria</taxon>
        <taxon>Bacillati</taxon>
        <taxon>Actinomycetota</taxon>
        <taxon>Coriobacteriia</taxon>
        <taxon>Coriobacteriales</taxon>
        <taxon>Atopobiaceae</taxon>
        <taxon>Olsenella</taxon>
    </lineage>
</organism>
<name>U2TMQ5_9ACTN</name>
<comment type="similarity">
    <text evidence="1">Belongs to the flavoredoxin family.</text>
</comment>
<dbReference type="PATRIC" id="fig|1125712.3.peg.1550"/>
<dbReference type="InterPro" id="IPR012349">
    <property type="entry name" value="Split_barrel_FMN-bd"/>
</dbReference>
<gene>
    <name evidence="3" type="ORF">HMPREF1316_2314</name>
</gene>
<dbReference type="eggNOG" id="COG1853">
    <property type="taxonomic scope" value="Bacteria"/>
</dbReference>
<dbReference type="STRING" id="1125712.HMPREF1316_2314"/>
<dbReference type="Proteomes" id="UP000016638">
    <property type="component" value="Unassembled WGS sequence"/>
</dbReference>
<sequence length="181" mass="19898">MERQHVDPFEHANTITQANPGGILLTTKAGGEVNTMVIGWGLIGTLWGKPTFTAFVRTSRHTHALLEKNPEFTVNVPLEGERLNRDIFAVAGTKSGRSVDKVAELGLTLVDGSTVDVPAIAEVPLTLECKVMYQQLMDKGSVPEDIQGRFYPADVTDIDKGGNCYYHVIYYGEIVDSYIVR</sequence>
<evidence type="ECO:0000259" key="2">
    <source>
        <dbReference type="Pfam" id="PF01613"/>
    </source>
</evidence>
<comment type="caution">
    <text evidence="3">The sequence shown here is derived from an EMBL/GenBank/DDBJ whole genome shotgun (WGS) entry which is preliminary data.</text>
</comment>
<evidence type="ECO:0000256" key="1">
    <source>
        <dbReference type="ARBA" id="ARBA00038054"/>
    </source>
</evidence>
<dbReference type="InterPro" id="IPR002563">
    <property type="entry name" value="Flavin_Rdtase-like_dom"/>
</dbReference>
<dbReference type="PANTHER" id="PTHR43567">
    <property type="entry name" value="FLAVOREDOXIN-RELATED-RELATED"/>
    <property type="match status" value="1"/>
</dbReference>
<protein>
    <submittedName>
        <fullName evidence="3">Flavin reductase-like protein</fullName>
    </submittedName>
</protein>
<dbReference type="AlphaFoldDB" id="U2TMQ5"/>
<accession>U2TMQ5</accession>
<dbReference type="SUPFAM" id="SSF50475">
    <property type="entry name" value="FMN-binding split barrel"/>
    <property type="match status" value="1"/>
</dbReference>
<dbReference type="PANTHER" id="PTHR43567:SF5">
    <property type="entry name" value="HYPOTHETICAL CYTOSOLIC PROTEIN"/>
    <property type="match status" value="1"/>
</dbReference>
<proteinExistence type="inferred from homology"/>
<dbReference type="InterPro" id="IPR052174">
    <property type="entry name" value="Flavoredoxin"/>
</dbReference>
<evidence type="ECO:0000313" key="4">
    <source>
        <dbReference type="Proteomes" id="UP000016638"/>
    </source>
</evidence>
<reference evidence="3 4" key="1">
    <citation type="submission" date="2013-08" db="EMBL/GenBank/DDBJ databases">
        <authorList>
            <person name="Durkin A.S."/>
            <person name="Haft D.R."/>
            <person name="McCorrison J."/>
            <person name="Torralba M."/>
            <person name="Gillis M."/>
            <person name="Haft D.H."/>
            <person name="Methe B."/>
            <person name="Sutton G."/>
            <person name="Nelson K.E."/>
        </authorList>
    </citation>
    <scope>NUCLEOTIDE SEQUENCE [LARGE SCALE GENOMIC DNA]</scope>
    <source>
        <strain evidence="3 4">F0195</strain>
    </source>
</reference>
<dbReference type="OrthoDB" id="9792436at2"/>
<keyword evidence="4" id="KW-1185">Reference proteome</keyword>
<dbReference type="GO" id="GO:0016646">
    <property type="term" value="F:oxidoreductase activity, acting on the CH-NH group of donors, NAD or NADP as acceptor"/>
    <property type="evidence" value="ECO:0007669"/>
    <property type="project" value="UniProtKB-ARBA"/>
</dbReference>
<dbReference type="Gene3D" id="2.30.110.10">
    <property type="entry name" value="Electron Transport, Fmn-binding Protein, Chain A"/>
    <property type="match status" value="1"/>
</dbReference>
<dbReference type="GO" id="GO:0010181">
    <property type="term" value="F:FMN binding"/>
    <property type="evidence" value="ECO:0007669"/>
    <property type="project" value="InterPro"/>
</dbReference>
<feature type="domain" description="Flavin reductase like" evidence="2">
    <location>
        <begin position="24"/>
        <end position="178"/>
    </location>
</feature>